<dbReference type="EMBL" id="QEWV01000001">
    <property type="protein sequence ID" value="PWD94064.1"/>
    <property type="molecule type" value="Genomic_DNA"/>
</dbReference>
<dbReference type="PANTHER" id="PTHR33692:SF1">
    <property type="entry name" value="RIBOSOME MATURATION FACTOR RIMM"/>
    <property type="match status" value="1"/>
</dbReference>
<keyword evidence="4 5" id="KW-0143">Chaperone</keyword>
<keyword evidence="1 5" id="KW-0963">Cytoplasm</keyword>
<comment type="subcellular location">
    <subcellularLocation>
        <location evidence="5">Cytoplasm</location>
    </subcellularLocation>
</comment>
<dbReference type="InterPro" id="IPR009000">
    <property type="entry name" value="Transl_B-barrel_sf"/>
</dbReference>
<dbReference type="InterPro" id="IPR036976">
    <property type="entry name" value="RimM_N_sf"/>
</dbReference>
<evidence type="ECO:0000256" key="5">
    <source>
        <dbReference type="HAMAP-Rule" id="MF_00014"/>
    </source>
</evidence>
<dbReference type="AlphaFoldDB" id="A0A2U2AS82"/>
<dbReference type="GO" id="GO:0005737">
    <property type="term" value="C:cytoplasm"/>
    <property type="evidence" value="ECO:0007669"/>
    <property type="project" value="UniProtKB-SubCell"/>
</dbReference>
<dbReference type="InterPro" id="IPR011033">
    <property type="entry name" value="PRC_barrel-like_sf"/>
</dbReference>
<reference evidence="8" key="1">
    <citation type="journal article" date="2018" name="Genome Announc.">
        <title>Ignatzschineria cameli sp. nov., isolated from necrotic foot tissue of dromedaries (Camelus dromedarius) and associated maggots (Wohlfahrtia species) in Dubai.</title>
        <authorList>
            <person name="Tsang C.C."/>
            <person name="Tang J.Y."/>
            <person name="Fong J.Y."/>
            <person name="Kinne J."/>
            <person name="Lee H.H."/>
            <person name="Joseph M."/>
            <person name="Jose S."/>
            <person name="Schuster R.K."/>
            <person name="Tang Y."/>
            <person name="Sivakumar S."/>
            <person name="Chen J.H."/>
            <person name="Teng J.L."/>
            <person name="Lau S.K."/>
            <person name="Wernery U."/>
            <person name="Woo P.C."/>
        </authorList>
    </citation>
    <scope>NUCLEOTIDE SEQUENCE</scope>
    <source>
        <strain evidence="8">UAE-HKU57</strain>
        <strain evidence="9">UAE-HKU58</strain>
    </source>
</reference>
<protein>
    <recommendedName>
        <fullName evidence="5">Ribosome maturation factor RimM</fullName>
    </recommendedName>
</protein>
<dbReference type="Proteomes" id="UP000245217">
    <property type="component" value="Unassembled WGS sequence"/>
</dbReference>
<evidence type="ECO:0000256" key="3">
    <source>
        <dbReference type="ARBA" id="ARBA00022552"/>
    </source>
</evidence>
<dbReference type="GO" id="GO:0043022">
    <property type="term" value="F:ribosome binding"/>
    <property type="evidence" value="ECO:0007669"/>
    <property type="project" value="InterPro"/>
</dbReference>
<dbReference type="GO" id="GO:0006364">
    <property type="term" value="P:rRNA processing"/>
    <property type="evidence" value="ECO:0007669"/>
    <property type="project" value="UniProtKB-UniRule"/>
</dbReference>
<accession>A0A2U2AS82</accession>
<dbReference type="InterPro" id="IPR011961">
    <property type="entry name" value="RimM"/>
</dbReference>
<comment type="similarity">
    <text evidence="5">Belongs to the RimM family.</text>
</comment>
<dbReference type="Proteomes" id="UP000245059">
    <property type="component" value="Unassembled WGS sequence"/>
</dbReference>
<feature type="domain" description="Ribosome maturation factor RimM PRC barrel" evidence="7">
    <location>
        <begin position="99"/>
        <end position="165"/>
    </location>
</feature>
<dbReference type="SUPFAM" id="SSF50447">
    <property type="entry name" value="Translation proteins"/>
    <property type="match status" value="1"/>
</dbReference>
<evidence type="ECO:0000259" key="6">
    <source>
        <dbReference type="Pfam" id="PF01782"/>
    </source>
</evidence>
<comment type="domain">
    <text evidence="5">The PRC barrel domain binds ribosomal protein uS19.</text>
</comment>
<name>A0A2U2AS82_9GAMM</name>
<evidence type="ECO:0000256" key="4">
    <source>
        <dbReference type="ARBA" id="ARBA00023186"/>
    </source>
</evidence>
<evidence type="ECO:0000313" key="10">
    <source>
        <dbReference type="Proteomes" id="UP000245059"/>
    </source>
</evidence>
<keyword evidence="11" id="KW-1185">Reference proteome</keyword>
<evidence type="ECO:0000256" key="2">
    <source>
        <dbReference type="ARBA" id="ARBA00022517"/>
    </source>
</evidence>
<evidence type="ECO:0000313" key="11">
    <source>
        <dbReference type="Proteomes" id="UP000245217"/>
    </source>
</evidence>
<dbReference type="EMBL" id="QEWW01000002">
    <property type="protein sequence ID" value="PWD87120.1"/>
    <property type="molecule type" value="Genomic_DNA"/>
</dbReference>
<evidence type="ECO:0000313" key="9">
    <source>
        <dbReference type="EMBL" id="PWD94064.1"/>
    </source>
</evidence>
<dbReference type="GO" id="GO:0005840">
    <property type="term" value="C:ribosome"/>
    <property type="evidence" value="ECO:0007669"/>
    <property type="project" value="InterPro"/>
</dbReference>
<dbReference type="HAMAP" id="MF_00014">
    <property type="entry name" value="Ribosome_mat_RimM"/>
    <property type="match status" value="1"/>
</dbReference>
<dbReference type="RefSeq" id="WP_109200683.1">
    <property type="nucleotide sequence ID" value="NZ_QEWS01000001.1"/>
</dbReference>
<feature type="domain" description="RimM N-terminal" evidence="6">
    <location>
        <begin position="8"/>
        <end position="89"/>
    </location>
</feature>
<sequence length="166" mass="19177">MSDEKIIVGKINGFHGVKGFIKVFSETRPREGILEYSRFFMKRGAEWVALTVDGRQKHNKHVLLKFEGYDSRDAVEPLLGQELYISREDMPELEDGVYWLDLYGLKVINHEEVELGEIVDIFETGANDVITVKGPKGEIMIPFSMEYIVMEINLEEGYVQVDWDEE</sequence>
<evidence type="ECO:0000313" key="8">
    <source>
        <dbReference type="EMBL" id="PWD87120.1"/>
    </source>
</evidence>
<dbReference type="InterPro" id="IPR056792">
    <property type="entry name" value="PRC_RimM"/>
</dbReference>
<dbReference type="Pfam" id="PF24986">
    <property type="entry name" value="PRC_RimM"/>
    <property type="match status" value="1"/>
</dbReference>
<dbReference type="Gene3D" id="2.30.30.240">
    <property type="entry name" value="PRC-barrel domain"/>
    <property type="match status" value="1"/>
</dbReference>
<evidence type="ECO:0000256" key="1">
    <source>
        <dbReference type="ARBA" id="ARBA00022490"/>
    </source>
</evidence>
<keyword evidence="2 5" id="KW-0690">Ribosome biogenesis</keyword>
<dbReference type="Pfam" id="PF01782">
    <property type="entry name" value="RimM"/>
    <property type="match status" value="1"/>
</dbReference>
<dbReference type="Gene3D" id="2.40.30.60">
    <property type="entry name" value="RimM"/>
    <property type="match status" value="1"/>
</dbReference>
<dbReference type="SUPFAM" id="SSF50346">
    <property type="entry name" value="PRC-barrel domain"/>
    <property type="match status" value="1"/>
</dbReference>
<comment type="subunit">
    <text evidence="5">Binds ribosomal protein uS19.</text>
</comment>
<dbReference type="PANTHER" id="PTHR33692">
    <property type="entry name" value="RIBOSOME MATURATION FACTOR RIMM"/>
    <property type="match status" value="1"/>
</dbReference>
<dbReference type="OrthoDB" id="9783509at2"/>
<comment type="caution">
    <text evidence="8">The sequence shown here is derived from an EMBL/GenBank/DDBJ whole genome shotgun (WGS) entry which is preliminary data.</text>
</comment>
<keyword evidence="3 5" id="KW-0698">rRNA processing</keyword>
<dbReference type="InterPro" id="IPR002676">
    <property type="entry name" value="RimM_N"/>
</dbReference>
<organism evidence="8 10">
    <name type="scientific">Ignatzschineria cameli</name>
    <dbReference type="NCBI Taxonomy" id="2182793"/>
    <lineage>
        <taxon>Bacteria</taxon>
        <taxon>Pseudomonadati</taxon>
        <taxon>Pseudomonadota</taxon>
        <taxon>Gammaproteobacteria</taxon>
        <taxon>Cardiobacteriales</taxon>
        <taxon>Ignatzschineriaceae</taxon>
        <taxon>Ignatzschineria</taxon>
    </lineage>
</organism>
<gene>
    <name evidence="5 8" type="primary">rimM</name>
    <name evidence="8" type="ORF">DC077_04755</name>
    <name evidence="9" type="ORF">DC078_00495</name>
</gene>
<comment type="function">
    <text evidence="5">An accessory protein needed during the final step in the assembly of 30S ribosomal subunit, possibly for assembly of the head region. Essential for efficient processing of 16S rRNA. May be needed both before and after RbfA during the maturation of 16S rRNA. It has affinity for free ribosomal 30S subunits but not for 70S ribosomes.</text>
</comment>
<proteinExistence type="inferred from homology"/>
<evidence type="ECO:0000259" key="7">
    <source>
        <dbReference type="Pfam" id="PF24986"/>
    </source>
</evidence>
<dbReference type="NCBIfam" id="TIGR02273">
    <property type="entry name" value="16S_RimM"/>
    <property type="match status" value="1"/>
</dbReference>
<dbReference type="GO" id="GO:0042274">
    <property type="term" value="P:ribosomal small subunit biogenesis"/>
    <property type="evidence" value="ECO:0007669"/>
    <property type="project" value="UniProtKB-UniRule"/>
</dbReference>
<reference evidence="10 11" key="2">
    <citation type="submission" date="2018-05" db="EMBL/GenBank/DDBJ databases">
        <title>Ignatzschineria dubaiensis sp. nov., isolated from necrotic foot tissues of dromedaries (Camelus dromedarius) and associated maggots in Dubai, United Arab Emirates.</title>
        <authorList>
            <person name="Tsang C.C."/>
            <person name="Tang J.Y.M."/>
            <person name="Fong J.Y.H."/>
            <person name="Kinne J."/>
            <person name="Lee H.H."/>
            <person name="Joseph M."/>
            <person name="Jose S."/>
            <person name="Schuster R.K."/>
            <person name="Tang Y."/>
            <person name="Sivakumar S."/>
            <person name="Chen J.H.K."/>
            <person name="Teng J.L.L."/>
            <person name="Lau S.K.P."/>
            <person name="Wernery U."/>
            <person name="Woo P.C.Y."/>
        </authorList>
    </citation>
    <scope>NUCLEOTIDE SEQUENCE [LARGE SCALE GENOMIC DNA]</scope>
    <source>
        <strain evidence="10">UAE-HKU57</strain>
        <strain evidence="11">UAE-HKU58</strain>
    </source>
</reference>